<evidence type="ECO:0000313" key="3">
    <source>
        <dbReference type="Proteomes" id="UP001157353"/>
    </source>
</evidence>
<dbReference type="EMBL" id="BSPQ01000013">
    <property type="protein sequence ID" value="GLS91406.1"/>
    <property type="molecule type" value="Genomic_DNA"/>
</dbReference>
<keyword evidence="1" id="KW-0812">Transmembrane</keyword>
<organism evidence="2 3">
    <name type="scientific">Psychromonas marina</name>
    <dbReference type="NCBI Taxonomy" id="88364"/>
    <lineage>
        <taxon>Bacteria</taxon>
        <taxon>Pseudomonadati</taxon>
        <taxon>Pseudomonadota</taxon>
        <taxon>Gammaproteobacteria</taxon>
        <taxon>Alteromonadales</taxon>
        <taxon>Psychromonadaceae</taxon>
        <taxon>Psychromonas</taxon>
    </lineage>
</organism>
<dbReference type="RefSeq" id="WP_284204520.1">
    <property type="nucleotide sequence ID" value="NZ_BSPQ01000013.1"/>
</dbReference>
<gene>
    <name evidence="2" type="ORF">GCM10007916_24750</name>
</gene>
<evidence type="ECO:0000256" key="1">
    <source>
        <dbReference type="SAM" id="Phobius"/>
    </source>
</evidence>
<protein>
    <submittedName>
        <fullName evidence="2">Uncharacterized protein</fullName>
    </submittedName>
</protein>
<name>A0ABQ6E1W9_9GAMM</name>
<keyword evidence="1" id="KW-1133">Transmembrane helix</keyword>
<sequence length="50" mass="5570">MFQHFIISLVMLAAILSTYSVGLVSAAWALLSFSLLVYYVIDKKTDNSID</sequence>
<evidence type="ECO:0000313" key="2">
    <source>
        <dbReference type="EMBL" id="GLS91406.1"/>
    </source>
</evidence>
<comment type="caution">
    <text evidence="2">The sequence shown here is derived from an EMBL/GenBank/DDBJ whole genome shotgun (WGS) entry which is preliminary data.</text>
</comment>
<reference evidence="3" key="1">
    <citation type="journal article" date="2019" name="Int. J. Syst. Evol. Microbiol.">
        <title>The Global Catalogue of Microorganisms (GCM) 10K type strain sequencing project: providing services to taxonomists for standard genome sequencing and annotation.</title>
        <authorList>
            <consortium name="The Broad Institute Genomics Platform"/>
            <consortium name="The Broad Institute Genome Sequencing Center for Infectious Disease"/>
            <person name="Wu L."/>
            <person name="Ma J."/>
        </authorList>
    </citation>
    <scope>NUCLEOTIDE SEQUENCE [LARGE SCALE GENOMIC DNA]</scope>
    <source>
        <strain evidence="3">NBRC 103166</strain>
    </source>
</reference>
<proteinExistence type="predicted"/>
<feature type="transmembrane region" description="Helical" evidence="1">
    <location>
        <begin position="6"/>
        <end position="39"/>
    </location>
</feature>
<keyword evidence="1" id="KW-0472">Membrane</keyword>
<dbReference type="Proteomes" id="UP001157353">
    <property type="component" value="Unassembled WGS sequence"/>
</dbReference>
<keyword evidence="3" id="KW-1185">Reference proteome</keyword>
<accession>A0ABQ6E1W9</accession>